<dbReference type="OrthoDB" id="5187395at2"/>
<sequence length="197" mass="21252">MVDLSAALDHGVPPLPATLPVGRKVIAAAGVWGDYGAVVVLSRDDEEDHDLLDDVYLLGRAADGSWQHPYGSSGSVMPEEVLRRPASPPPGWRGEHLLDLSAQLSIVGGRWLTELTVLATTEVTTVEVTYGGESITVPVPPSGLITLPGLIRSVDDVARFRGFDDSGALRGMRSYLPLTESDRRHGWPTESFWTVIE</sequence>
<evidence type="ECO:0000313" key="1">
    <source>
        <dbReference type="EMBL" id="SNY49618.1"/>
    </source>
</evidence>
<dbReference type="Proteomes" id="UP000219612">
    <property type="component" value="Unassembled WGS sequence"/>
</dbReference>
<dbReference type="AlphaFoldDB" id="A0A285INR1"/>
<accession>A0A285INR1</accession>
<proteinExistence type="predicted"/>
<reference evidence="1 2" key="1">
    <citation type="submission" date="2017-09" db="EMBL/GenBank/DDBJ databases">
        <authorList>
            <person name="Ehlers B."/>
            <person name="Leendertz F.H."/>
        </authorList>
    </citation>
    <scope>NUCLEOTIDE SEQUENCE [LARGE SCALE GENOMIC DNA]</scope>
    <source>
        <strain evidence="1 2">CGMCC 4.6857</strain>
    </source>
</reference>
<evidence type="ECO:0000313" key="2">
    <source>
        <dbReference type="Proteomes" id="UP000219612"/>
    </source>
</evidence>
<keyword evidence="2" id="KW-1185">Reference proteome</keyword>
<name>A0A285INR1_9ACTN</name>
<protein>
    <submittedName>
        <fullName evidence="1">Uncharacterized protein</fullName>
    </submittedName>
</protein>
<dbReference type="EMBL" id="OBDY01000010">
    <property type="protein sequence ID" value="SNY49618.1"/>
    <property type="molecule type" value="Genomic_DNA"/>
</dbReference>
<organism evidence="1 2">
    <name type="scientific">Paractinoplanes atraurantiacus</name>
    <dbReference type="NCBI Taxonomy" id="1036182"/>
    <lineage>
        <taxon>Bacteria</taxon>
        <taxon>Bacillati</taxon>
        <taxon>Actinomycetota</taxon>
        <taxon>Actinomycetes</taxon>
        <taxon>Micromonosporales</taxon>
        <taxon>Micromonosporaceae</taxon>
        <taxon>Paractinoplanes</taxon>
    </lineage>
</organism>
<gene>
    <name evidence="1" type="ORF">SAMN05421748_11066</name>
</gene>